<dbReference type="Pfam" id="PF14322">
    <property type="entry name" value="SusD-like_3"/>
    <property type="match status" value="1"/>
</dbReference>
<evidence type="ECO:0000313" key="10">
    <source>
        <dbReference type="Proteomes" id="UP001517367"/>
    </source>
</evidence>
<comment type="subcellular location">
    <subcellularLocation>
        <location evidence="1">Cell outer membrane</location>
    </subcellularLocation>
</comment>
<feature type="domain" description="SusD-like N-terminal" evidence="8">
    <location>
        <begin position="101"/>
        <end position="234"/>
    </location>
</feature>
<evidence type="ECO:0000256" key="5">
    <source>
        <dbReference type="ARBA" id="ARBA00023237"/>
    </source>
</evidence>
<dbReference type="SUPFAM" id="SSF48452">
    <property type="entry name" value="TPR-like"/>
    <property type="match status" value="1"/>
</dbReference>
<reference evidence="9 10" key="1">
    <citation type="submission" date="2024-12" db="EMBL/GenBank/DDBJ databases">
        <authorList>
            <person name="Hu S."/>
        </authorList>
    </citation>
    <scope>NUCLEOTIDE SEQUENCE [LARGE SCALE GENOMIC DNA]</scope>
    <source>
        <strain evidence="9 10">P-25</strain>
    </source>
</reference>
<keyword evidence="10" id="KW-1185">Reference proteome</keyword>
<dbReference type="Gene3D" id="1.25.40.390">
    <property type="match status" value="1"/>
</dbReference>
<comment type="caution">
    <text evidence="9">The sequence shown here is derived from an EMBL/GenBank/DDBJ whole genome shotgun (WGS) entry which is preliminary data.</text>
</comment>
<evidence type="ECO:0000259" key="8">
    <source>
        <dbReference type="Pfam" id="PF14322"/>
    </source>
</evidence>
<dbReference type="EMBL" id="SRMP02000023">
    <property type="protein sequence ID" value="MFN0292270.1"/>
    <property type="molecule type" value="Genomic_DNA"/>
</dbReference>
<name>A0ABW9JK71_9SPHI</name>
<evidence type="ECO:0000256" key="1">
    <source>
        <dbReference type="ARBA" id="ARBA00004442"/>
    </source>
</evidence>
<feature type="signal peptide" evidence="6">
    <location>
        <begin position="1"/>
        <end position="24"/>
    </location>
</feature>
<protein>
    <submittedName>
        <fullName evidence="9">RagB/SusD family nutrient uptake outer membrane protein</fullName>
    </submittedName>
</protein>
<feature type="domain" description="RagB/SusD" evidence="7">
    <location>
        <begin position="380"/>
        <end position="610"/>
    </location>
</feature>
<evidence type="ECO:0000256" key="4">
    <source>
        <dbReference type="ARBA" id="ARBA00023136"/>
    </source>
</evidence>
<dbReference type="InterPro" id="IPR012944">
    <property type="entry name" value="SusD_RagB_dom"/>
</dbReference>
<dbReference type="InterPro" id="IPR033985">
    <property type="entry name" value="SusD-like_N"/>
</dbReference>
<dbReference type="Pfam" id="PF07980">
    <property type="entry name" value="SusD_RagB"/>
    <property type="match status" value="1"/>
</dbReference>
<evidence type="ECO:0000313" key="9">
    <source>
        <dbReference type="EMBL" id="MFN0292270.1"/>
    </source>
</evidence>
<evidence type="ECO:0000256" key="2">
    <source>
        <dbReference type="ARBA" id="ARBA00006275"/>
    </source>
</evidence>
<comment type="similarity">
    <text evidence="2">Belongs to the SusD family.</text>
</comment>
<keyword evidence="4" id="KW-0472">Membrane</keyword>
<dbReference type="RefSeq" id="WP_138728328.1">
    <property type="nucleotide sequence ID" value="NZ_SRMP02000023.1"/>
</dbReference>
<organism evidence="9 10">
    <name type="scientific">Pedobacter helvus</name>
    <dbReference type="NCBI Taxonomy" id="2563444"/>
    <lineage>
        <taxon>Bacteria</taxon>
        <taxon>Pseudomonadati</taxon>
        <taxon>Bacteroidota</taxon>
        <taxon>Sphingobacteriia</taxon>
        <taxon>Sphingobacteriales</taxon>
        <taxon>Sphingobacteriaceae</taxon>
        <taxon>Pedobacter</taxon>
    </lineage>
</organism>
<dbReference type="Proteomes" id="UP001517367">
    <property type="component" value="Unassembled WGS sequence"/>
</dbReference>
<keyword evidence="5" id="KW-0998">Cell outer membrane</keyword>
<evidence type="ECO:0000256" key="3">
    <source>
        <dbReference type="ARBA" id="ARBA00022729"/>
    </source>
</evidence>
<evidence type="ECO:0000259" key="7">
    <source>
        <dbReference type="Pfam" id="PF07980"/>
    </source>
</evidence>
<sequence length="613" mass="68438">MKIKSIKTAFLVLAMGAISLPSCKKVLDYDSESNSSTTVVFGSLNSTNTALIAVYNRLIGDNGYGSRISTLFGVSADDFRTSGSYGADDRRGLSMYGASPNNTDLINPFAQLYSGVERANLCIKFIPESQLYANGSATEQATMRRYLGEALALRAQFYYELIRNWGDVPQRFKSAAYEDNLFPPNANRDETYDVIIEDLKTAAELVPWRSDIQEYGSFRYTKGAIKALRARIALARGGYSLRTETKMMERRADYLKYYQIAFEECQEIIANPAQHDLNPVFENVFKTLHGTRMDSAHELMFEVAAFGGNSNTDSKLGYYNGLRFNSASEYGQGGGGMVAIPTYFYEFDKRDLRRDVTLGVFEINANSKKIINTLNNMSDAKFRKSWTAFNKNSTSQTFAVNWPMIRFSDVLLMFAEADNEINPQPSAAAIAALKKVQDRAYGGATPADLPAIPTNKADFFNAIVKERLLEFGGEGMRKYDLIRWNLINSKFQETRTKLADLIAGTGAYTNVPEIVYTKESNYNLSPSSDEVASMDLFGGTANVVLYQLGQATTPTGYTARNWRKSLTTENQLTSTSTGFAFYFEPNKKELFPYPNTALNQNTNMKQNFGYVGL</sequence>
<evidence type="ECO:0000256" key="6">
    <source>
        <dbReference type="SAM" id="SignalP"/>
    </source>
</evidence>
<gene>
    <name evidence="9" type="ORF">E5L68_012765</name>
</gene>
<keyword evidence="3 6" id="KW-0732">Signal</keyword>
<dbReference type="InterPro" id="IPR011990">
    <property type="entry name" value="TPR-like_helical_dom_sf"/>
</dbReference>
<feature type="chain" id="PRO_5045578146" evidence="6">
    <location>
        <begin position="25"/>
        <end position="613"/>
    </location>
</feature>
<proteinExistence type="inferred from homology"/>
<accession>A0ABW9JK71</accession>